<evidence type="ECO:0000313" key="12">
    <source>
        <dbReference type="EMBL" id="KIY71065.1"/>
    </source>
</evidence>
<dbReference type="Proteomes" id="UP000054007">
    <property type="component" value="Unassembled WGS sequence"/>
</dbReference>
<dbReference type="GO" id="GO:0012505">
    <property type="term" value="C:endomembrane system"/>
    <property type="evidence" value="ECO:0007669"/>
    <property type="project" value="UniProtKB-SubCell"/>
</dbReference>
<dbReference type="PANTHER" id="PTHR31503:SF22">
    <property type="entry name" value="VACUOLAR CALCIUM ION TRANSPORTER"/>
    <property type="match status" value="1"/>
</dbReference>
<comment type="caution">
    <text evidence="10">Lacks conserved residue(s) required for the propagation of feature annotation.</text>
</comment>
<reference evidence="12 13" key="1">
    <citation type="journal article" date="2015" name="Fungal Genet. Biol.">
        <title>Evolution of novel wood decay mechanisms in Agaricales revealed by the genome sequences of Fistulina hepatica and Cylindrobasidium torrendii.</title>
        <authorList>
            <person name="Floudas D."/>
            <person name="Held B.W."/>
            <person name="Riley R."/>
            <person name="Nagy L.G."/>
            <person name="Koehler G."/>
            <person name="Ransdell A.S."/>
            <person name="Younus H."/>
            <person name="Chow J."/>
            <person name="Chiniquy J."/>
            <person name="Lipzen A."/>
            <person name="Tritt A."/>
            <person name="Sun H."/>
            <person name="Haridas S."/>
            <person name="LaButti K."/>
            <person name="Ohm R.A."/>
            <person name="Kues U."/>
            <person name="Blanchette R.A."/>
            <person name="Grigoriev I.V."/>
            <person name="Minto R.E."/>
            <person name="Hibbett D.S."/>
        </authorList>
    </citation>
    <scope>NUCLEOTIDE SEQUENCE [LARGE SCALE GENOMIC DNA]</scope>
    <source>
        <strain evidence="12 13">FP15055 ss-10</strain>
    </source>
</reference>
<keyword evidence="9 10" id="KW-0472">Membrane</keyword>
<comment type="function">
    <text evidence="10">Has a role in promoting intracellular calcium ion sequestration via the exchange of calcium ions for hydrogen ions across the vacuolar membrane. Involved also in manganese ion homeostasis via its uptake into the vacuole.</text>
</comment>
<gene>
    <name evidence="12" type="ORF">CYLTODRAFT_451164</name>
</gene>
<evidence type="ECO:0000256" key="8">
    <source>
        <dbReference type="ARBA" id="ARBA00023065"/>
    </source>
</evidence>
<evidence type="ECO:0000259" key="11">
    <source>
        <dbReference type="Pfam" id="PF01699"/>
    </source>
</evidence>
<evidence type="ECO:0000256" key="3">
    <source>
        <dbReference type="ARBA" id="ARBA00022448"/>
    </source>
</evidence>
<dbReference type="NCBIfam" id="TIGR00378">
    <property type="entry name" value="cax"/>
    <property type="match status" value="1"/>
</dbReference>
<keyword evidence="3 10" id="KW-0813">Transport</keyword>
<name>A0A0D7BLG4_9AGAR</name>
<keyword evidence="10" id="KW-0926">Vacuole</keyword>
<dbReference type="InterPro" id="IPR044880">
    <property type="entry name" value="NCX_ion-bd_dom_sf"/>
</dbReference>
<sequence length="425" mass="45362">MPSEETPLLSPNGSSNGAPKPTFAKRALALLKADGEPGWGHSLRFFFFGSYLNIILVFVPLSAVAHYSNWDAALRFSFSFIAIIPLAKLLGEATEQMSFTLGQTLAGLLNASFGNAVEIIVGIAALLQDELIIVQNSMLGSILSNLLLVLGCSFLAAGTVQTESNFQVTAAQAQSSLMSLSCITLVIPAAYHSVKSGTANFFSGQSLAGGLADMDPAGQDGLLFISRGTAILLLGMYVAYLYFQLKSHAFLFDPEVSAEQNGAELEDAETEHAEMSVVSAAVCLLFVTVVTSFVADYLVASIEEFATRYNISKAFIGLVLIPIVANAAEHVTSVWMALKGQMELTIGICVGSSIQIATFVVPLLVIVGWASGHELTLFFANFETVALFVSVFLVNTLIQDGKSNYMEGLMLVTLYLVIALAFWVS</sequence>
<organism evidence="12 13">
    <name type="scientific">Cylindrobasidium torrendii FP15055 ss-10</name>
    <dbReference type="NCBI Taxonomy" id="1314674"/>
    <lineage>
        <taxon>Eukaryota</taxon>
        <taxon>Fungi</taxon>
        <taxon>Dikarya</taxon>
        <taxon>Basidiomycota</taxon>
        <taxon>Agaricomycotina</taxon>
        <taxon>Agaricomycetes</taxon>
        <taxon>Agaricomycetidae</taxon>
        <taxon>Agaricales</taxon>
        <taxon>Marasmiineae</taxon>
        <taxon>Physalacriaceae</taxon>
        <taxon>Cylindrobasidium</taxon>
    </lineage>
</organism>
<feature type="transmembrane region" description="Helical" evidence="10">
    <location>
        <begin position="277"/>
        <end position="302"/>
    </location>
</feature>
<dbReference type="GO" id="GO:0006874">
    <property type="term" value="P:intracellular calcium ion homeostasis"/>
    <property type="evidence" value="ECO:0007669"/>
    <property type="project" value="TreeGrafter"/>
</dbReference>
<feature type="transmembrane region" description="Helical" evidence="10">
    <location>
        <begin position="72"/>
        <end position="91"/>
    </location>
</feature>
<evidence type="ECO:0000256" key="4">
    <source>
        <dbReference type="ARBA" id="ARBA00022568"/>
    </source>
</evidence>
<feature type="transmembrane region" description="Helical" evidence="10">
    <location>
        <begin position="314"/>
        <end position="338"/>
    </location>
</feature>
<keyword evidence="8 10" id="KW-0406">Ion transport</keyword>
<dbReference type="Gene3D" id="1.20.1420.30">
    <property type="entry name" value="NCX, central ion-binding region"/>
    <property type="match status" value="1"/>
</dbReference>
<dbReference type="EMBL" id="KN880459">
    <property type="protein sequence ID" value="KIY71065.1"/>
    <property type="molecule type" value="Genomic_DNA"/>
</dbReference>
<keyword evidence="5 10" id="KW-0812">Transmembrane</keyword>
<keyword evidence="13" id="KW-1185">Reference proteome</keyword>
<dbReference type="NCBIfam" id="TIGR00846">
    <property type="entry name" value="caca2"/>
    <property type="match status" value="1"/>
</dbReference>
<dbReference type="InterPro" id="IPR004798">
    <property type="entry name" value="CAX-like"/>
</dbReference>
<evidence type="ECO:0000256" key="7">
    <source>
        <dbReference type="ARBA" id="ARBA00022989"/>
    </source>
</evidence>
<evidence type="ECO:0000256" key="9">
    <source>
        <dbReference type="ARBA" id="ARBA00023136"/>
    </source>
</evidence>
<dbReference type="PANTHER" id="PTHR31503">
    <property type="entry name" value="VACUOLAR CALCIUM ION TRANSPORTER"/>
    <property type="match status" value="1"/>
</dbReference>
<keyword evidence="4 10" id="KW-0109">Calcium transport</keyword>
<feature type="domain" description="Sodium/calcium exchanger membrane region" evidence="11">
    <location>
        <begin position="75"/>
        <end position="245"/>
    </location>
</feature>
<dbReference type="GO" id="GO:0000329">
    <property type="term" value="C:fungal-type vacuole membrane"/>
    <property type="evidence" value="ECO:0007669"/>
    <property type="project" value="TreeGrafter"/>
</dbReference>
<proteinExistence type="inferred from homology"/>
<keyword evidence="6 10" id="KW-0106">Calcium</keyword>
<dbReference type="InterPro" id="IPR004837">
    <property type="entry name" value="NaCa_Exmemb"/>
</dbReference>
<keyword evidence="10" id="KW-0050">Antiport</keyword>
<feature type="transmembrane region" description="Helical" evidence="10">
    <location>
        <begin position="222"/>
        <end position="243"/>
    </location>
</feature>
<feature type="transmembrane region" description="Helical" evidence="10">
    <location>
        <begin position="377"/>
        <end position="398"/>
    </location>
</feature>
<feature type="transmembrane region" description="Helical" evidence="10">
    <location>
        <begin position="404"/>
        <end position="424"/>
    </location>
</feature>
<dbReference type="GO" id="GO:0015369">
    <property type="term" value="F:calcium:proton antiporter activity"/>
    <property type="evidence" value="ECO:0007669"/>
    <property type="project" value="UniProtKB-UniRule"/>
</dbReference>
<dbReference type="AlphaFoldDB" id="A0A0D7BLG4"/>
<keyword evidence="7 10" id="KW-1133">Transmembrane helix</keyword>
<evidence type="ECO:0000256" key="6">
    <source>
        <dbReference type="ARBA" id="ARBA00022837"/>
    </source>
</evidence>
<evidence type="ECO:0000256" key="1">
    <source>
        <dbReference type="ARBA" id="ARBA00004127"/>
    </source>
</evidence>
<feature type="transmembrane region" description="Helical" evidence="10">
    <location>
        <begin position="139"/>
        <end position="157"/>
    </location>
</feature>
<protein>
    <recommendedName>
        <fullName evidence="10">Vacuolar calcium ion transporter</fullName>
    </recommendedName>
</protein>
<feature type="transmembrane region" description="Helical" evidence="10">
    <location>
        <begin position="45"/>
        <end position="65"/>
    </location>
</feature>
<feature type="domain" description="Sodium/calcium exchanger membrane region" evidence="11">
    <location>
        <begin position="280"/>
        <end position="423"/>
    </location>
</feature>
<dbReference type="STRING" id="1314674.A0A0D7BLG4"/>
<feature type="transmembrane region" description="Helical" evidence="10">
    <location>
        <begin position="344"/>
        <end position="370"/>
    </location>
</feature>
<accession>A0A0D7BLG4</accession>
<evidence type="ECO:0000256" key="5">
    <source>
        <dbReference type="ARBA" id="ARBA00022692"/>
    </source>
</evidence>
<evidence type="ECO:0000256" key="2">
    <source>
        <dbReference type="ARBA" id="ARBA00008170"/>
    </source>
</evidence>
<comment type="similarity">
    <text evidence="2 10">Belongs to the Ca(2+):cation antiporter (CaCA) (TC 2.A.19) family.</text>
</comment>
<dbReference type="InterPro" id="IPR004713">
    <property type="entry name" value="CaH_exchang"/>
</dbReference>
<evidence type="ECO:0000313" key="13">
    <source>
        <dbReference type="Proteomes" id="UP000054007"/>
    </source>
</evidence>
<feature type="transmembrane region" description="Helical" evidence="10">
    <location>
        <begin position="103"/>
        <end position="127"/>
    </location>
</feature>
<evidence type="ECO:0000256" key="10">
    <source>
        <dbReference type="RuleBase" id="RU365028"/>
    </source>
</evidence>
<comment type="subcellular location">
    <subcellularLocation>
        <location evidence="1">Endomembrane system</location>
        <topology evidence="1">Multi-pass membrane protein</topology>
    </subcellularLocation>
    <subcellularLocation>
        <location evidence="10">Vacuole membrane</location>
    </subcellularLocation>
</comment>
<dbReference type="Pfam" id="PF01699">
    <property type="entry name" value="Na_Ca_ex"/>
    <property type="match status" value="2"/>
</dbReference>
<dbReference type="OrthoDB" id="1699231at2759"/>